<comment type="caution">
    <text evidence="2">The sequence shown here is derived from an EMBL/GenBank/DDBJ whole genome shotgun (WGS) entry which is preliminary data.</text>
</comment>
<dbReference type="RefSeq" id="WP_210102392.1">
    <property type="nucleotide sequence ID" value="NZ_BAABLK010000017.1"/>
</dbReference>
<dbReference type="EMBL" id="BAABLK010000017">
    <property type="protein sequence ID" value="GAA5226364.1"/>
    <property type="molecule type" value="Genomic_DNA"/>
</dbReference>
<proteinExistence type="predicted"/>
<feature type="region of interest" description="Disordered" evidence="1">
    <location>
        <begin position="1"/>
        <end position="57"/>
    </location>
</feature>
<protein>
    <submittedName>
        <fullName evidence="2">Uncharacterized protein</fullName>
    </submittedName>
</protein>
<gene>
    <name evidence="2" type="ORF">GCM10025778_08950</name>
</gene>
<accession>A0ABP9THF3</accession>
<evidence type="ECO:0000313" key="3">
    <source>
        <dbReference type="Proteomes" id="UP001501257"/>
    </source>
</evidence>
<organism evidence="2 3">
    <name type="scientific">Paeniglutamicibacter antarcticus</name>
    <dbReference type="NCBI Taxonomy" id="494023"/>
    <lineage>
        <taxon>Bacteria</taxon>
        <taxon>Bacillati</taxon>
        <taxon>Actinomycetota</taxon>
        <taxon>Actinomycetes</taxon>
        <taxon>Micrococcales</taxon>
        <taxon>Micrococcaceae</taxon>
        <taxon>Paeniglutamicibacter</taxon>
    </lineage>
</organism>
<evidence type="ECO:0000313" key="2">
    <source>
        <dbReference type="EMBL" id="GAA5226364.1"/>
    </source>
</evidence>
<name>A0ABP9THF3_9MICC</name>
<feature type="compositionally biased region" description="Basic and acidic residues" evidence="1">
    <location>
        <begin position="20"/>
        <end position="57"/>
    </location>
</feature>
<keyword evidence="3" id="KW-1185">Reference proteome</keyword>
<sequence length="57" mass="6132">MNATPEKDQDLSVEVPDEESPTKDAQKASEAEVPKAKEIDPSDGTDQHDKPIDNPSG</sequence>
<dbReference type="Proteomes" id="UP001501257">
    <property type="component" value="Unassembled WGS sequence"/>
</dbReference>
<feature type="compositionally biased region" description="Basic and acidic residues" evidence="1">
    <location>
        <begin position="1"/>
        <end position="10"/>
    </location>
</feature>
<evidence type="ECO:0000256" key="1">
    <source>
        <dbReference type="SAM" id="MobiDB-lite"/>
    </source>
</evidence>
<reference evidence="3" key="1">
    <citation type="journal article" date="2019" name="Int. J. Syst. Evol. Microbiol.">
        <title>The Global Catalogue of Microorganisms (GCM) 10K type strain sequencing project: providing services to taxonomists for standard genome sequencing and annotation.</title>
        <authorList>
            <consortium name="The Broad Institute Genomics Platform"/>
            <consortium name="The Broad Institute Genome Sequencing Center for Infectious Disease"/>
            <person name="Wu L."/>
            <person name="Ma J."/>
        </authorList>
    </citation>
    <scope>NUCLEOTIDE SEQUENCE [LARGE SCALE GENOMIC DNA]</scope>
    <source>
        <strain evidence="3">JCM 18952</strain>
    </source>
</reference>